<dbReference type="CDD" id="cd02209">
    <property type="entry name" value="cupin_XRE_C"/>
    <property type="match status" value="1"/>
</dbReference>
<evidence type="ECO:0000313" key="4">
    <source>
        <dbReference type="Proteomes" id="UP000322110"/>
    </source>
</evidence>
<dbReference type="CDD" id="cd00093">
    <property type="entry name" value="HTH_XRE"/>
    <property type="match status" value="1"/>
</dbReference>
<keyword evidence="1" id="KW-0238">DNA-binding</keyword>
<proteinExistence type="predicted"/>
<dbReference type="GO" id="GO:0005829">
    <property type="term" value="C:cytosol"/>
    <property type="evidence" value="ECO:0007669"/>
    <property type="project" value="TreeGrafter"/>
</dbReference>
<dbReference type="SUPFAM" id="SSF51182">
    <property type="entry name" value="RmlC-like cupins"/>
    <property type="match status" value="1"/>
</dbReference>
<evidence type="ECO:0000259" key="2">
    <source>
        <dbReference type="PROSITE" id="PS50943"/>
    </source>
</evidence>
<evidence type="ECO:0000256" key="1">
    <source>
        <dbReference type="ARBA" id="ARBA00023125"/>
    </source>
</evidence>
<dbReference type="Proteomes" id="UP000322110">
    <property type="component" value="Unassembled WGS sequence"/>
</dbReference>
<name>A0A5B2TIA4_9PROT</name>
<dbReference type="PANTHER" id="PTHR46797">
    <property type="entry name" value="HTH-TYPE TRANSCRIPTIONAL REGULATOR"/>
    <property type="match status" value="1"/>
</dbReference>
<dbReference type="InterPro" id="IPR050807">
    <property type="entry name" value="TransReg_Diox_bact_type"/>
</dbReference>
<sequence length="191" mass="20798">MRESLADPLEARLAARLAALRAEQGWSLDTLAERTGISRPTLSRLERGEASPTATMLGRLCTAYGRTLSRLMTEVEEAAPRLIPCAIQPCWTDPESGFRRRILSPPGGGLRGEMLEGTLPAGASVTYDTAPQPGLEHHLWMLEGRLELTVEGETHRLCPGDCLRYRLFGPSHFHCPAGGAPARYVLALCPP</sequence>
<accession>A0A5B2TIA4</accession>
<dbReference type="InterPro" id="IPR010982">
    <property type="entry name" value="Lambda_DNA-bd_dom_sf"/>
</dbReference>
<dbReference type="Gene3D" id="2.60.120.10">
    <property type="entry name" value="Jelly Rolls"/>
    <property type="match status" value="1"/>
</dbReference>
<protein>
    <submittedName>
        <fullName evidence="3">Helix-turn-helix domain-containing protein</fullName>
    </submittedName>
</protein>
<dbReference type="RefSeq" id="WP_149811392.1">
    <property type="nucleotide sequence ID" value="NZ_VUKA01000002.1"/>
</dbReference>
<dbReference type="GO" id="GO:0003677">
    <property type="term" value="F:DNA binding"/>
    <property type="evidence" value="ECO:0007669"/>
    <property type="project" value="UniProtKB-KW"/>
</dbReference>
<dbReference type="SUPFAM" id="SSF47413">
    <property type="entry name" value="lambda repressor-like DNA-binding domains"/>
    <property type="match status" value="1"/>
</dbReference>
<dbReference type="PROSITE" id="PS50943">
    <property type="entry name" value="HTH_CROC1"/>
    <property type="match status" value="1"/>
</dbReference>
<dbReference type="Gene3D" id="1.10.260.40">
    <property type="entry name" value="lambda repressor-like DNA-binding domains"/>
    <property type="match status" value="1"/>
</dbReference>
<dbReference type="SMART" id="SM00530">
    <property type="entry name" value="HTH_XRE"/>
    <property type="match status" value="1"/>
</dbReference>
<dbReference type="OrthoDB" id="189170at2"/>
<dbReference type="PANTHER" id="PTHR46797:SF10">
    <property type="entry name" value="BLR1115 PROTEIN"/>
    <property type="match status" value="1"/>
</dbReference>
<reference evidence="3 4" key="1">
    <citation type="journal article" date="2015" name="Int. J. Syst. Evol. Microbiol.">
        <title>Roseomonas oryzae sp. nov., isolated from paddy rhizosphere soil.</title>
        <authorList>
            <person name="Ramaprasad E.V."/>
            <person name="Sasikala Ch."/>
            <person name="Ramana Ch.V."/>
        </authorList>
    </citation>
    <scope>NUCLEOTIDE SEQUENCE [LARGE SCALE GENOMIC DNA]</scope>
    <source>
        <strain evidence="3 4">KCTC 42542</strain>
    </source>
</reference>
<dbReference type="InterPro" id="IPR014710">
    <property type="entry name" value="RmlC-like_jellyroll"/>
</dbReference>
<keyword evidence="4" id="KW-1185">Reference proteome</keyword>
<feature type="domain" description="HTH cro/C1-type" evidence="2">
    <location>
        <begin position="17"/>
        <end position="71"/>
    </location>
</feature>
<dbReference type="EMBL" id="VUKA01000002">
    <property type="protein sequence ID" value="KAA2213735.1"/>
    <property type="molecule type" value="Genomic_DNA"/>
</dbReference>
<dbReference type="GO" id="GO:0003700">
    <property type="term" value="F:DNA-binding transcription factor activity"/>
    <property type="evidence" value="ECO:0007669"/>
    <property type="project" value="TreeGrafter"/>
</dbReference>
<dbReference type="InterPro" id="IPR011051">
    <property type="entry name" value="RmlC_Cupin_sf"/>
</dbReference>
<gene>
    <name evidence="3" type="ORF">F0Q34_06615</name>
</gene>
<comment type="caution">
    <text evidence="3">The sequence shown here is derived from an EMBL/GenBank/DDBJ whole genome shotgun (WGS) entry which is preliminary data.</text>
</comment>
<evidence type="ECO:0000313" key="3">
    <source>
        <dbReference type="EMBL" id="KAA2213735.1"/>
    </source>
</evidence>
<dbReference type="InterPro" id="IPR001387">
    <property type="entry name" value="Cro/C1-type_HTH"/>
</dbReference>
<organism evidence="3 4">
    <name type="scientific">Teichococcus oryzae</name>
    <dbReference type="NCBI Taxonomy" id="1608942"/>
    <lineage>
        <taxon>Bacteria</taxon>
        <taxon>Pseudomonadati</taxon>
        <taxon>Pseudomonadota</taxon>
        <taxon>Alphaproteobacteria</taxon>
        <taxon>Acetobacterales</taxon>
        <taxon>Roseomonadaceae</taxon>
        <taxon>Roseomonas</taxon>
    </lineage>
</organism>
<dbReference type="Pfam" id="PF01381">
    <property type="entry name" value="HTH_3"/>
    <property type="match status" value="1"/>
</dbReference>
<dbReference type="AlphaFoldDB" id="A0A5B2TIA4"/>